<reference evidence="1 2" key="1">
    <citation type="submission" date="2019-04" db="EMBL/GenBank/DDBJ databases">
        <title>Draft genome sequences for three unisolated Alnus-infective Frankia Sp+ strains, AgTrS, AiOr and AvVan, the first sequenced Frankia strains able to sporulate in-planta.</title>
        <authorList>
            <person name="Bethencourt L."/>
            <person name="Vautrin F."/>
            <person name="Taib N."/>
            <person name="Dubost A."/>
            <person name="Castro-Garcia L."/>
            <person name="Imbaud O."/>
            <person name="Abrouk D."/>
            <person name="Fournier P."/>
            <person name="Briolay J."/>
            <person name="Nguyen A."/>
            <person name="Normand P."/>
            <person name="Fernandez M.P."/>
            <person name="Brochier-Armanet C."/>
            <person name="Herrera-Belaroussi A."/>
        </authorList>
    </citation>
    <scope>NUCLEOTIDE SEQUENCE [LARGE SCALE GENOMIC DNA]</scope>
    <source>
        <strain evidence="1 2">AvVan</strain>
    </source>
</reference>
<gene>
    <name evidence="1" type="ORF">E7Y31_11655</name>
</gene>
<evidence type="ECO:0000313" key="1">
    <source>
        <dbReference type="EMBL" id="THJ74408.1"/>
    </source>
</evidence>
<keyword evidence="2" id="KW-1185">Reference proteome</keyword>
<comment type="caution">
    <text evidence="1">The sequence shown here is derived from an EMBL/GenBank/DDBJ whole genome shotgun (WGS) entry which is preliminary data.</text>
</comment>
<sequence length="142" mass="14936">MDQDQPAATTCSDCGTALVPGTTATGTAQCATCLFGPDPDWSAEDDAIPPQCRDCGDAIVPGVNALPWGTPRRREHCQSCAITGQCRGCGDPIIPGYNQLVGVVYARELCQDCAPDPILEGDVLVVIDAVMPDAYHSRDTIL</sequence>
<name>A0A4S5EPV8_9ACTN</name>
<organism evidence="1 2">
    <name type="scientific">Candidatus Frankia alpina</name>
    <dbReference type="NCBI Taxonomy" id="2699483"/>
    <lineage>
        <taxon>Bacteria</taxon>
        <taxon>Bacillati</taxon>
        <taxon>Actinomycetota</taxon>
        <taxon>Actinomycetes</taxon>
        <taxon>Frankiales</taxon>
        <taxon>Frankiaceae</taxon>
        <taxon>Frankia</taxon>
    </lineage>
</organism>
<dbReference type="Proteomes" id="UP000305282">
    <property type="component" value="Unassembled WGS sequence"/>
</dbReference>
<dbReference type="RefSeq" id="WP_136448179.1">
    <property type="nucleotide sequence ID" value="NZ_SSXH01000249.1"/>
</dbReference>
<evidence type="ECO:0000313" key="2">
    <source>
        <dbReference type="Proteomes" id="UP000305282"/>
    </source>
</evidence>
<accession>A0A4S5EPV8</accession>
<dbReference type="AlphaFoldDB" id="A0A4S5EPV8"/>
<protein>
    <submittedName>
        <fullName evidence="1">Uncharacterized protein</fullName>
    </submittedName>
</protein>
<dbReference type="OrthoDB" id="9783748at2"/>
<dbReference type="EMBL" id="SSXH01000249">
    <property type="protein sequence ID" value="THJ74408.1"/>
    <property type="molecule type" value="Genomic_DNA"/>
</dbReference>
<proteinExistence type="predicted"/>